<dbReference type="PROSITE" id="PS51782">
    <property type="entry name" value="LYSM"/>
    <property type="match status" value="1"/>
</dbReference>
<dbReference type="PANTHER" id="PTHR21666:SF263">
    <property type="entry name" value="MUREIN HYDROLASE ACTIVATOR NLPD"/>
    <property type="match status" value="1"/>
</dbReference>
<dbReference type="EMBL" id="MSLT01000018">
    <property type="protein sequence ID" value="OUD13208.1"/>
    <property type="molecule type" value="Genomic_DNA"/>
</dbReference>
<keyword evidence="4" id="KW-1185">Reference proteome</keyword>
<dbReference type="InterPro" id="IPR018392">
    <property type="entry name" value="LysM"/>
</dbReference>
<evidence type="ECO:0000256" key="1">
    <source>
        <dbReference type="ARBA" id="ARBA00038420"/>
    </source>
</evidence>
<evidence type="ECO:0000259" key="2">
    <source>
        <dbReference type="PROSITE" id="PS51782"/>
    </source>
</evidence>
<dbReference type="PANTHER" id="PTHR21666">
    <property type="entry name" value="PEPTIDASE-RELATED"/>
    <property type="match status" value="1"/>
</dbReference>
<dbReference type="RefSeq" id="WP_176329853.1">
    <property type="nucleotide sequence ID" value="NZ_MSLT01000018.1"/>
</dbReference>
<dbReference type="AlphaFoldDB" id="A0A251X6E2"/>
<dbReference type="Gene3D" id="3.10.350.10">
    <property type="entry name" value="LysM domain"/>
    <property type="match status" value="1"/>
</dbReference>
<dbReference type="InterPro" id="IPR050570">
    <property type="entry name" value="Cell_wall_metabolism_enzyme"/>
</dbReference>
<dbReference type="GO" id="GO:0009279">
    <property type="term" value="C:cell outer membrane"/>
    <property type="evidence" value="ECO:0007669"/>
    <property type="project" value="TreeGrafter"/>
</dbReference>
<organism evidence="3 4">
    <name type="scientific">Thioflexithrix psekupsensis</name>
    <dbReference type="NCBI Taxonomy" id="1570016"/>
    <lineage>
        <taxon>Bacteria</taxon>
        <taxon>Pseudomonadati</taxon>
        <taxon>Pseudomonadota</taxon>
        <taxon>Gammaproteobacteria</taxon>
        <taxon>Thiotrichales</taxon>
        <taxon>Thioflexithrix</taxon>
    </lineage>
</organism>
<dbReference type="InterPro" id="IPR011055">
    <property type="entry name" value="Dup_hybrid_motif"/>
</dbReference>
<reference evidence="3 4" key="1">
    <citation type="submission" date="2016-12" db="EMBL/GenBank/DDBJ databases">
        <title>Thioflexothrix psekupsii D3 genome sequencing and assembly.</title>
        <authorList>
            <person name="Fomenkov A."/>
            <person name="Vincze T."/>
            <person name="Grabovich M."/>
            <person name="Anton B.P."/>
            <person name="Dubinina G."/>
            <person name="Orlova M."/>
            <person name="Belousova E."/>
            <person name="Roberts R.J."/>
        </authorList>
    </citation>
    <scope>NUCLEOTIDE SEQUENCE [LARGE SCALE GENOMIC DNA]</scope>
    <source>
        <strain evidence="3">D3</strain>
    </source>
</reference>
<dbReference type="InterPro" id="IPR016047">
    <property type="entry name" value="M23ase_b-sheet_dom"/>
</dbReference>
<evidence type="ECO:0000313" key="3">
    <source>
        <dbReference type="EMBL" id="OUD13208.1"/>
    </source>
</evidence>
<dbReference type="Proteomes" id="UP000194798">
    <property type="component" value="Unassembled WGS sequence"/>
</dbReference>
<dbReference type="Pfam" id="PF01551">
    <property type="entry name" value="Peptidase_M23"/>
    <property type="match status" value="1"/>
</dbReference>
<dbReference type="Pfam" id="PF01476">
    <property type="entry name" value="LysM"/>
    <property type="match status" value="1"/>
</dbReference>
<proteinExistence type="inferred from homology"/>
<comment type="caution">
    <text evidence="3">The sequence shown here is derived from an EMBL/GenBank/DDBJ whole genome shotgun (WGS) entry which is preliminary data.</text>
</comment>
<evidence type="ECO:0000313" key="4">
    <source>
        <dbReference type="Proteomes" id="UP000194798"/>
    </source>
</evidence>
<sequence length="245" mass="26817">MMGVSLLGCTVVTPEPLPPYALVSPQEIEMENVNSLALPTFHTVQAGETLSVIARRYGMAWQQIARLNQLSPPYPLNIGQKLRLQTGATPIASSRKQVARDYAQPDRATFSQTQTQRGSCSPAVNWQWPTRGAIRPSVSESGRKGIRIAGKTGQTIRAAAAGQVIHSSDGLQGYRHLIIIQHNPAFLSVYANNQRRLVREGTRVTSGQVIADMGLDNQQQAALHFEIRCQGKAVDPLPYLPNISR</sequence>
<comment type="similarity">
    <text evidence="1">Belongs to the E.coli NlpD/Haemophilus LppB family.</text>
</comment>
<dbReference type="Gene3D" id="2.70.70.10">
    <property type="entry name" value="Glucose Permease (Domain IIA)"/>
    <property type="match status" value="1"/>
</dbReference>
<dbReference type="SUPFAM" id="SSF51261">
    <property type="entry name" value="Duplicated hybrid motif"/>
    <property type="match status" value="1"/>
</dbReference>
<accession>A0A251X6E2</accession>
<dbReference type="InterPro" id="IPR036779">
    <property type="entry name" value="LysM_dom_sf"/>
</dbReference>
<protein>
    <recommendedName>
        <fullName evidence="2">LysM domain-containing protein</fullName>
    </recommendedName>
</protein>
<dbReference type="GO" id="GO:0032153">
    <property type="term" value="C:cell division site"/>
    <property type="evidence" value="ECO:0007669"/>
    <property type="project" value="TreeGrafter"/>
</dbReference>
<dbReference type="CDD" id="cd00118">
    <property type="entry name" value="LysM"/>
    <property type="match status" value="1"/>
</dbReference>
<gene>
    <name evidence="3" type="ORF">TPSD3_11255</name>
</gene>
<dbReference type="CDD" id="cd12797">
    <property type="entry name" value="M23_peptidase"/>
    <property type="match status" value="1"/>
</dbReference>
<feature type="domain" description="LysM" evidence="2">
    <location>
        <begin position="40"/>
        <end position="84"/>
    </location>
</feature>
<name>A0A251X6E2_9GAMM</name>
<dbReference type="SMART" id="SM00257">
    <property type="entry name" value="LysM"/>
    <property type="match status" value="1"/>
</dbReference>
<dbReference type="GO" id="GO:0004222">
    <property type="term" value="F:metalloendopeptidase activity"/>
    <property type="evidence" value="ECO:0007669"/>
    <property type="project" value="TreeGrafter"/>
</dbReference>